<evidence type="ECO:0008006" key="4">
    <source>
        <dbReference type="Google" id="ProtNLM"/>
    </source>
</evidence>
<dbReference type="PANTHER" id="PTHR13219">
    <property type="entry name" value="TRANSMEMBRANE PROTEIN 94"/>
    <property type="match status" value="1"/>
</dbReference>
<dbReference type="PANTHER" id="PTHR13219:SF6">
    <property type="entry name" value="TRANSMEMBRANE PROTEIN 94"/>
    <property type="match status" value="1"/>
</dbReference>
<feature type="transmembrane region" description="Helical" evidence="1">
    <location>
        <begin position="282"/>
        <end position="307"/>
    </location>
</feature>
<sequence>MAKVKMDVKIGLTTKEAFSRLCDILESEIDKESKLIAESFAFRFLAHNSLITGSFCIIYAIASIVCCLVLLTCNLLRDCTLFDQFASVLFLIITVFNICHSLKAYRTQRFTVVARALNILNILKPLKEEDFEYEHLYIPPSDAISLQWTYRDQKLVNVPWMLLVDGDVIELRAGQSSPCRCMSQHGDIIDLGDKPRFLEILCPETHGILPSKSTLWKIIEPPIVEHIRAAFRNHDKKHSNLLNSEIDMTLHFILERCFLLFIFVITLTLRYFRYFFMARENIVHFLVDISLILLPLLGPMIPVFCLIGKNLGFVLGDDCNLRHSESNSEVVATRIFVNRNRKGSIINGFKTIYQYFTGYFHTSMDFVFTCGGLTSCTFLDKKGLLSWPNATIEKVLCFHSDGKGEERKLVPKILDLTMNGIESFPVHFDDSSWLVCYKGSLLPFGINSILNGCSLLPDYTLFLDHINNISEAVPNTIAISNRHCLCPLTQLLGIGDEVLGKFNASDTKTIGFYKRLQGEGSDNELRKFRMPLENAFVTITKDATSEYYHIMSQGTADLLLNACTHVWCENFLEPYTPNLHKRVLDFYQRNTMTGFCLVLGYRTLGCTISDTLSGKYIDVSLLEKYEKVKEKISIPRAVSLDMELLEGFYRQSSLHTAYECFEEVMHEQTLCGLLTLQYQARSDVVQLVEQLDHACVRFIYFSKENELRSRVFAEKLGLEAGWNCHISLVSEDERYEVFDVGKYSYRHPTELALHRSATWSEHFPLQQSQILIEEASLKKSHSHHSVDSYNEETGPGLFPNKAKLPSGIENIRPHLENVDNVPLLVNLFTDCDHFSCQKMIEIMQDYGEVVLVVGSSLNYFNTNIFSQGNCSISIEPQHPALCSRKISQNDSEPKKASIIATLLMGLCCDIVVFPSQTMDLISLITFCRHQLGAFRSSFLFFLFSSTTITLQQIFTLLFLPNLLSAFQVFLFIIVYIPLLASSLMASSHKFDENRDEIAPKNVSSAPKRTVHRAIIYFSINFLPSLVVVCLIYYNTVVITGRNYEHRGSSNCSFCTTNHAIIIGQHVASFYLVLYLCTLSMGFVHFRDNCWTKYPSDNYYWIATICCIILMQIAYTNLSCGSLLIYISDCSIWITVVSFLWIIVIVIIGELCKFRFIKLYHRDQRRRKLSFNTKLGMNSPY</sequence>
<reference evidence="2" key="2">
    <citation type="submission" date="2022-06" db="UniProtKB">
        <authorList>
            <consortium name="EnsemblMetazoa"/>
        </authorList>
    </citation>
    <scope>IDENTIFICATION</scope>
</reference>
<feature type="transmembrane region" description="Helical" evidence="1">
    <location>
        <begin position="938"/>
        <end position="959"/>
    </location>
</feature>
<feature type="transmembrane region" description="Helical" evidence="1">
    <location>
        <begin position="84"/>
        <end position="105"/>
    </location>
</feature>
<protein>
    <recommendedName>
        <fullName evidence="4">Cation-transporting P-type ATPase C-terminal domain-containing protein</fullName>
    </recommendedName>
</protein>
<dbReference type="Proteomes" id="UP000024404">
    <property type="component" value="Unassembled WGS sequence"/>
</dbReference>
<evidence type="ECO:0000256" key="1">
    <source>
        <dbReference type="SAM" id="Phobius"/>
    </source>
</evidence>
<dbReference type="OMA" id="MLEIMQE"/>
<keyword evidence="1" id="KW-1133">Transmembrane helix</keyword>
<dbReference type="EnsemblMetazoa" id="OVOC737.1">
    <property type="protein sequence ID" value="OVOC737.1"/>
    <property type="gene ID" value="WBGene00237546"/>
</dbReference>
<feature type="transmembrane region" description="Helical" evidence="1">
    <location>
        <begin position="50"/>
        <end position="72"/>
    </location>
</feature>
<evidence type="ECO:0000313" key="2">
    <source>
        <dbReference type="EnsemblMetazoa" id="OVOC737.1"/>
    </source>
</evidence>
<dbReference type="SUPFAM" id="SSF81665">
    <property type="entry name" value="Calcium ATPase, transmembrane domain M"/>
    <property type="match status" value="1"/>
</dbReference>
<dbReference type="Gene3D" id="1.20.1110.10">
    <property type="entry name" value="Calcium-transporting ATPase, transmembrane domain"/>
    <property type="match status" value="1"/>
</dbReference>
<feature type="transmembrane region" description="Helical" evidence="1">
    <location>
        <begin position="1013"/>
        <end position="1033"/>
    </location>
</feature>
<name>A0A8R1TZ60_ONCVO</name>
<reference evidence="3" key="1">
    <citation type="submission" date="2013-10" db="EMBL/GenBank/DDBJ databases">
        <title>Genome sequencing of Onchocerca volvulus.</title>
        <authorList>
            <person name="Cotton J."/>
            <person name="Tsai J."/>
            <person name="Stanley E."/>
            <person name="Tracey A."/>
            <person name="Holroyd N."/>
            <person name="Lustigman S."/>
            <person name="Berriman M."/>
        </authorList>
    </citation>
    <scope>NUCLEOTIDE SEQUENCE</scope>
</reference>
<feature type="transmembrane region" description="Helical" evidence="1">
    <location>
        <begin position="257"/>
        <end position="276"/>
    </location>
</feature>
<dbReference type="InterPro" id="IPR039720">
    <property type="entry name" value="TMEM94"/>
</dbReference>
<keyword evidence="3" id="KW-1185">Reference proteome</keyword>
<feature type="transmembrane region" description="Helical" evidence="1">
    <location>
        <begin position="965"/>
        <end position="985"/>
    </location>
</feature>
<dbReference type="AlphaFoldDB" id="A0A8R1TZ60"/>
<feature type="transmembrane region" description="Helical" evidence="1">
    <location>
        <begin position="1131"/>
        <end position="1151"/>
    </location>
</feature>
<feature type="transmembrane region" description="Helical" evidence="1">
    <location>
        <begin position="1067"/>
        <end position="1085"/>
    </location>
</feature>
<evidence type="ECO:0000313" key="3">
    <source>
        <dbReference type="Proteomes" id="UP000024404"/>
    </source>
</evidence>
<keyword evidence="1" id="KW-0812">Transmembrane</keyword>
<dbReference type="InterPro" id="IPR023298">
    <property type="entry name" value="ATPase_P-typ_TM_dom_sf"/>
</dbReference>
<dbReference type="EMBL" id="CMVM020000020">
    <property type="status" value="NOT_ANNOTATED_CDS"/>
    <property type="molecule type" value="Genomic_DNA"/>
</dbReference>
<organism evidence="2 3">
    <name type="scientific">Onchocerca volvulus</name>
    <dbReference type="NCBI Taxonomy" id="6282"/>
    <lineage>
        <taxon>Eukaryota</taxon>
        <taxon>Metazoa</taxon>
        <taxon>Ecdysozoa</taxon>
        <taxon>Nematoda</taxon>
        <taxon>Chromadorea</taxon>
        <taxon>Rhabditida</taxon>
        <taxon>Spirurina</taxon>
        <taxon>Spiruromorpha</taxon>
        <taxon>Filarioidea</taxon>
        <taxon>Onchocercidae</taxon>
        <taxon>Onchocerca</taxon>
    </lineage>
</organism>
<feature type="transmembrane region" description="Helical" evidence="1">
    <location>
        <begin position="1097"/>
        <end position="1125"/>
    </location>
</feature>
<proteinExistence type="predicted"/>
<keyword evidence="1" id="KW-0472">Membrane</keyword>
<accession>A0A8R1TZ60</accession>